<evidence type="ECO:0000256" key="12">
    <source>
        <dbReference type="ARBA" id="ARBA00022695"/>
    </source>
</evidence>
<organism evidence="46 47">
    <name type="scientific">Cirrhinus mrigala</name>
    <name type="common">Mrigala</name>
    <dbReference type="NCBI Taxonomy" id="683832"/>
    <lineage>
        <taxon>Eukaryota</taxon>
        <taxon>Metazoa</taxon>
        <taxon>Chordata</taxon>
        <taxon>Craniata</taxon>
        <taxon>Vertebrata</taxon>
        <taxon>Euteleostomi</taxon>
        <taxon>Actinopterygii</taxon>
        <taxon>Neopterygii</taxon>
        <taxon>Teleostei</taxon>
        <taxon>Ostariophysi</taxon>
        <taxon>Cypriniformes</taxon>
        <taxon>Cyprinidae</taxon>
        <taxon>Labeoninae</taxon>
        <taxon>Labeonini</taxon>
        <taxon>Cirrhinus</taxon>
    </lineage>
</organism>
<feature type="domain" description="Reverse transcriptase" evidence="44">
    <location>
        <begin position="643"/>
        <end position="822"/>
    </location>
</feature>
<dbReference type="Gene3D" id="2.40.70.10">
    <property type="entry name" value="Acid Proteases"/>
    <property type="match status" value="1"/>
</dbReference>
<evidence type="ECO:0000256" key="1">
    <source>
        <dbReference type="ARBA" id="ARBA00000077"/>
    </source>
</evidence>
<comment type="catalytic activity">
    <reaction evidence="1">
        <text>Endonucleolytic cleavage to 5'-phosphomonoester.</text>
        <dbReference type="EC" id="3.1.26.4"/>
    </reaction>
</comment>
<evidence type="ECO:0000256" key="31">
    <source>
        <dbReference type="ARBA" id="ARBA00023242"/>
    </source>
</evidence>
<keyword evidence="28" id="KW-0917">Virion maturation</keyword>
<evidence type="ECO:0000256" key="24">
    <source>
        <dbReference type="ARBA" id="ARBA00022884"/>
    </source>
</evidence>
<dbReference type="InterPro" id="IPR000477">
    <property type="entry name" value="RT_dom"/>
</dbReference>
<keyword evidence="15" id="KW-0547">Nucleotide-binding</keyword>
<comment type="function">
    <text evidence="37">Capsid protein (CA) is the structural component of the virus-like particle (VLP), forming the shell that encapsulates the genomic RNA-nucleocapsid complex.</text>
</comment>
<reference evidence="46 47" key="1">
    <citation type="submission" date="2024-05" db="EMBL/GenBank/DDBJ databases">
        <title>Genome sequencing and assembly of Indian major carp, Cirrhinus mrigala (Hamilton, 1822).</title>
        <authorList>
            <person name="Mohindra V."/>
            <person name="Chowdhury L.M."/>
            <person name="Lal K."/>
            <person name="Jena J.K."/>
        </authorList>
    </citation>
    <scope>NUCLEOTIDE SEQUENCE [LARGE SCALE GENOMIC DNA]</scope>
    <source>
        <strain evidence="46">CM1030</strain>
        <tissue evidence="46">Blood</tissue>
    </source>
</reference>
<keyword evidence="14" id="KW-0479">Metal-binding</keyword>
<evidence type="ECO:0000256" key="22">
    <source>
        <dbReference type="ARBA" id="ARBA00022840"/>
    </source>
</evidence>
<evidence type="ECO:0000256" key="2">
    <source>
        <dbReference type="ARBA" id="ARBA00002180"/>
    </source>
</evidence>
<evidence type="ECO:0000256" key="36">
    <source>
        <dbReference type="ARBA" id="ARBA00055265"/>
    </source>
</evidence>
<comment type="subunit">
    <text evidence="38">The protease is a homodimer, whose active site consists of two apposed aspartic acid residues.</text>
</comment>
<dbReference type="GO" id="GO:0015074">
    <property type="term" value="P:DNA integration"/>
    <property type="evidence" value="ECO:0007669"/>
    <property type="project" value="UniProtKB-KW"/>
</dbReference>
<feature type="region of interest" description="Disordered" evidence="41">
    <location>
        <begin position="185"/>
        <end position="286"/>
    </location>
</feature>
<dbReference type="CDD" id="cd00303">
    <property type="entry name" value="retropepsin_like"/>
    <property type="match status" value="1"/>
</dbReference>
<keyword evidence="30" id="KW-0233">DNA recombination</keyword>
<dbReference type="InterPro" id="IPR001995">
    <property type="entry name" value="Peptidase_A2_cat"/>
</dbReference>
<keyword evidence="29" id="KW-0238">DNA-binding</keyword>
<keyword evidence="22" id="KW-0067">ATP-binding</keyword>
<evidence type="ECO:0000256" key="37">
    <source>
        <dbReference type="ARBA" id="ARBA00055383"/>
    </source>
</evidence>
<feature type="domain" description="Peptidase A2" evidence="43">
    <location>
        <begin position="312"/>
        <end position="327"/>
    </location>
</feature>
<keyword evidence="26" id="KW-0695">RNA-directed DNA polymerase</keyword>
<keyword evidence="8" id="KW-0963">Cytoplasm</keyword>
<evidence type="ECO:0000256" key="9">
    <source>
        <dbReference type="ARBA" id="ARBA00022612"/>
    </source>
</evidence>
<dbReference type="InterPro" id="IPR036875">
    <property type="entry name" value="Znf_CCHC_sf"/>
</dbReference>
<dbReference type="InterPro" id="IPR001878">
    <property type="entry name" value="Znf_CCHC"/>
</dbReference>
<dbReference type="GO" id="GO:0003964">
    <property type="term" value="F:RNA-directed DNA polymerase activity"/>
    <property type="evidence" value="ECO:0007669"/>
    <property type="project" value="UniProtKB-KW"/>
</dbReference>
<dbReference type="GO" id="GO:0005524">
    <property type="term" value="F:ATP binding"/>
    <property type="evidence" value="ECO:0007669"/>
    <property type="project" value="UniProtKB-KW"/>
</dbReference>
<evidence type="ECO:0000256" key="13">
    <source>
        <dbReference type="ARBA" id="ARBA00022722"/>
    </source>
</evidence>
<keyword evidence="18" id="KW-0255">Endonuclease</keyword>
<evidence type="ECO:0000256" key="30">
    <source>
        <dbReference type="ARBA" id="ARBA00023172"/>
    </source>
</evidence>
<dbReference type="InterPro" id="IPR001584">
    <property type="entry name" value="Integrase_cat-core"/>
</dbReference>
<feature type="domain" description="Integrase catalytic" evidence="45">
    <location>
        <begin position="1273"/>
        <end position="1432"/>
    </location>
</feature>
<evidence type="ECO:0000313" key="46">
    <source>
        <dbReference type="EMBL" id="KAL0159492.1"/>
    </source>
</evidence>
<keyword evidence="24" id="KW-0694">RNA-binding</keyword>
<dbReference type="Gene3D" id="3.30.70.270">
    <property type="match status" value="2"/>
</dbReference>
<dbReference type="InterPro" id="IPR043128">
    <property type="entry name" value="Rev_trsase/Diguanyl_cyclase"/>
</dbReference>
<evidence type="ECO:0000259" key="42">
    <source>
        <dbReference type="PROSITE" id="PS50158"/>
    </source>
</evidence>
<comment type="similarity">
    <text evidence="5">Belongs to the beta type-B retroviral polymerase family. HERV class-II K(HML-2) pol subfamily.</text>
</comment>
<evidence type="ECO:0000256" key="33">
    <source>
        <dbReference type="ARBA" id="ARBA00025590"/>
    </source>
</evidence>
<feature type="compositionally biased region" description="Polar residues" evidence="41">
    <location>
        <begin position="274"/>
        <end position="286"/>
    </location>
</feature>
<evidence type="ECO:0000256" key="17">
    <source>
        <dbReference type="ARBA" id="ARBA00022758"/>
    </source>
</evidence>
<dbReference type="InterPro" id="IPR001969">
    <property type="entry name" value="Aspartic_peptidase_AS"/>
</dbReference>
<evidence type="ECO:0000256" key="23">
    <source>
        <dbReference type="ARBA" id="ARBA00022842"/>
    </source>
</evidence>
<dbReference type="PANTHER" id="PTHR37984">
    <property type="entry name" value="PROTEIN CBG26694"/>
    <property type="match status" value="1"/>
</dbReference>
<comment type="function">
    <text evidence="33">Reverse transcriptase/ribonuclease H (RT) is a multifunctional enzyme that catalyzes the conversion of the retro-elements RNA genome into dsDNA within the VLP. The enzyme displays a DNA polymerase activity that can copy either DNA or RNA templates, and a ribonuclease H (RNase H) activity that cleaves the RNA strand of RNA-DNA heteroduplexes during plus-strand synthesis and hydrolyzes RNA primers. The conversion leads to a linear dsDNA copy of the retrotransposon that includes long terminal repeats (LTRs) at both ends.</text>
</comment>
<evidence type="ECO:0000256" key="25">
    <source>
        <dbReference type="ARBA" id="ARBA00022908"/>
    </source>
</evidence>
<keyword evidence="32" id="KW-0511">Multifunctional enzyme</keyword>
<keyword evidence="21" id="KW-0862">Zinc</keyword>
<dbReference type="GO" id="GO:0006508">
    <property type="term" value="P:proteolysis"/>
    <property type="evidence" value="ECO:0007669"/>
    <property type="project" value="UniProtKB-KW"/>
</dbReference>
<keyword evidence="13" id="KW-0540">Nuclease</keyword>
<evidence type="ECO:0000256" key="4">
    <source>
        <dbReference type="ARBA" id="ARBA00004496"/>
    </source>
</evidence>
<keyword evidence="11" id="KW-0808">Transferase</keyword>
<evidence type="ECO:0000256" key="6">
    <source>
        <dbReference type="ARBA" id="ARBA00012180"/>
    </source>
</evidence>
<evidence type="ECO:0000256" key="21">
    <source>
        <dbReference type="ARBA" id="ARBA00022833"/>
    </source>
</evidence>
<keyword evidence="25" id="KW-0229">DNA integration</keyword>
<dbReference type="PROSITE" id="PS50878">
    <property type="entry name" value="RT_POL"/>
    <property type="match status" value="1"/>
</dbReference>
<evidence type="ECO:0000256" key="11">
    <source>
        <dbReference type="ARBA" id="ARBA00022679"/>
    </source>
</evidence>
<dbReference type="Pfam" id="PF00665">
    <property type="entry name" value="rve"/>
    <property type="match status" value="1"/>
</dbReference>
<keyword evidence="31" id="KW-0539">Nucleus</keyword>
<dbReference type="Gene3D" id="4.10.60.10">
    <property type="entry name" value="Zinc finger, CCHC-type"/>
    <property type="match status" value="1"/>
</dbReference>
<keyword evidence="10" id="KW-0645">Protease</keyword>
<comment type="function">
    <text evidence="34">Integrase (IN) targets the VLP to the nucleus, where a subparticle preintegration complex (PIC) containing at least integrase and the newly synthesized dsDNA copy of the retrotransposon must transit the nuclear membrane. Once in the nucleus, integrase performs the integration of the dsDNA into the host genome.</text>
</comment>
<evidence type="ECO:0000256" key="28">
    <source>
        <dbReference type="ARBA" id="ARBA00023113"/>
    </source>
</evidence>
<accession>A0ABD0NDX5</accession>
<evidence type="ECO:0000256" key="29">
    <source>
        <dbReference type="ARBA" id="ARBA00023125"/>
    </source>
</evidence>
<comment type="subcellular location">
    <subcellularLocation>
        <location evidence="4">Cytoplasm</location>
    </subcellularLocation>
    <subcellularLocation>
        <location evidence="3">Nucleus</location>
    </subcellularLocation>
</comment>
<dbReference type="SUPFAM" id="SSF50630">
    <property type="entry name" value="Acid proteases"/>
    <property type="match status" value="1"/>
</dbReference>
<evidence type="ECO:0000256" key="3">
    <source>
        <dbReference type="ARBA" id="ARBA00004123"/>
    </source>
</evidence>
<keyword evidence="12" id="KW-0548">Nucleotidyltransferase</keyword>
<evidence type="ECO:0000256" key="41">
    <source>
        <dbReference type="SAM" id="MobiDB-lite"/>
    </source>
</evidence>
<comment type="function">
    <text evidence="36">Nucleocapsid protein p11 (NC) forms the nucleocore that coats the retro-elements dimeric RNA. Binds these RNAs through its zinc fingers. Promotes primer tRNA(i)-Met annealing to the multipartite primer-binding site (PBS), dimerization of Ty3 RNA and initiation of reverse transcription.</text>
</comment>
<evidence type="ECO:0000256" key="35">
    <source>
        <dbReference type="ARBA" id="ARBA00039658"/>
    </source>
</evidence>
<gene>
    <name evidence="46" type="ORF">M9458_043217</name>
</gene>
<evidence type="ECO:0000256" key="10">
    <source>
        <dbReference type="ARBA" id="ARBA00022670"/>
    </source>
</evidence>
<feature type="compositionally biased region" description="Polar residues" evidence="41">
    <location>
        <begin position="196"/>
        <end position="208"/>
    </location>
</feature>
<evidence type="ECO:0000259" key="43">
    <source>
        <dbReference type="PROSITE" id="PS50175"/>
    </source>
</evidence>
<evidence type="ECO:0000259" key="44">
    <source>
        <dbReference type="PROSITE" id="PS50878"/>
    </source>
</evidence>
<evidence type="ECO:0000256" key="8">
    <source>
        <dbReference type="ARBA" id="ARBA00022490"/>
    </source>
</evidence>
<dbReference type="Pfam" id="PF13975">
    <property type="entry name" value="gag-asp_proteas"/>
    <property type="match status" value="1"/>
</dbReference>
<dbReference type="PROSITE" id="PS50158">
    <property type="entry name" value="ZF_CCHC"/>
    <property type="match status" value="1"/>
</dbReference>
<dbReference type="Pfam" id="PF17917">
    <property type="entry name" value="RT_RNaseH"/>
    <property type="match status" value="1"/>
</dbReference>
<dbReference type="EMBL" id="JAMKFB020000022">
    <property type="protein sequence ID" value="KAL0159492.1"/>
    <property type="molecule type" value="Genomic_DNA"/>
</dbReference>
<dbReference type="FunFam" id="1.10.340.70:FF:000001">
    <property type="entry name" value="Retrovirus-related Pol polyprotein from transposon gypsy-like Protein"/>
    <property type="match status" value="1"/>
</dbReference>
<evidence type="ECO:0000256" key="20">
    <source>
        <dbReference type="ARBA" id="ARBA00022801"/>
    </source>
</evidence>
<dbReference type="GO" id="GO:0006310">
    <property type="term" value="P:DNA recombination"/>
    <property type="evidence" value="ECO:0007669"/>
    <property type="project" value="UniProtKB-KW"/>
</dbReference>
<keyword evidence="23" id="KW-0460">Magnesium</keyword>
<evidence type="ECO:0000256" key="40">
    <source>
        <dbReference type="PROSITE-ProRule" id="PRU00047"/>
    </source>
</evidence>
<dbReference type="PROSITE" id="PS50175">
    <property type="entry name" value="ASP_PROT_RETROV"/>
    <property type="match status" value="1"/>
</dbReference>
<dbReference type="Pfam" id="PF17921">
    <property type="entry name" value="Integrase_H2C2"/>
    <property type="match status" value="1"/>
</dbReference>
<evidence type="ECO:0000256" key="39">
    <source>
        <dbReference type="ARBA" id="ARBA00082890"/>
    </source>
</evidence>
<keyword evidence="16" id="KW-0064">Aspartyl protease</keyword>
<dbReference type="EC" id="2.7.7.49" evidence="7"/>
<dbReference type="GO" id="GO:0075523">
    <property type="term" value="P:viral translational frameshifting"/>
    <property type="evidence" value="ECO:0007669"/>
    <property type="project" value="UniProtKB-KW"/>
</dbReference>
<dbReference type="SUPFAM" id="SSF56672">
    <property type="entry name" value="DNA/RNA polymerases"/>
    <property type="match status" value="1"/>
</dbReference>
<dbReference type="GO" id="GO:0004190">
    <property type="term" value="F:aspartic-type endopeptidase activity"/>
    <property type="evidence" value="ECO:0007669"/>
    <property type="project" value="UniProtKB-KW"/>
</dbReference>
<dbReference type="PROSITE" id="PS50994">
    <property type="entry name" value="INTEGRASE"/>
    <property type="match status" value="1"/>
</dbReference>
<dbReference type="InterPro" id="IPR036397">
    <property type="entry name" value="RNaseH_sf"/>
</dbReference>
<evidence type="ECO:0000256" key="19">
    <source>
        <dbReference type="ARBA" id="ARBA00022771"/>
    </source>
</evidence>
<evidence type="ECO:0000256" key="27">
    <source>
        <dbReference type="ARBA" id="ARBA00022932"/>
    </source>
</evidence>
<sequence length="1572" mass="177719">GAAVKYLCSLPEHIREDYFLLKEQLAFRFGQKEPPTTARRRLGELRQSKETVSEFAEEIHRLVILAYPGVDIELREQIAADAFLKGLRNQKVAYEVMNRDPLSLDEAQRLVSSYEHNFKATLGRDFDQRGRTRRVSWADLDMDSDEEPQALQSRRVQTQGYVTQHQLQALIDKVDKLQLAIDRLPPPSSVALPSTVRPTHQTNSSMAVQSERGRTTQTSFKPNRYRQQNNSPTRVSSGPCYQCGEEGHYKRNCSRSPSPSTSPPANAVARMEPPSQNRSEYAEQSPSIVHVSRAESRGPSLMILLTVDGIPVNAVIDTGAEATIMSEETYNKLPVKSPAGLRNVCLRNAETGREMSATGGVKVEFRIGTKVLEWTVCIAPIRDALLLGLDFLKAADFTIHASGKVFMGSELIPSYISEGKGPDYAISRVMLESDFTVPPECECLVWGLVDDPKPELPAVLEPVSLADGVSSGSIMIHMEQRIPVRLCNITASSRPLSRGVCLGVLIEAYPDAQEEGETVYSAPVNAQLYAKGGDLTPQDPNSEPPDEHNVRRVSAPNALDLPEHLRQLFTSASETLTEQQQEMLIALLNEHQEVFAATDDDLGKFSALQHSIDTGTAKPVRQPVRRTPLGFWNEEEKHLKKMLEAGIVIPSSSEWASPIVLVRKKDGGVRWCVDYRHLNDLTIKDAYPLPKIEECLDVLGGAKTFSTLDLQSGYWQIEMNKKDRSKTAFVTRYGLYEYTRMPFGLCNAPSTFQRAMELVLRGLQWDTLLIYLDDIIIFGEDVEQCMERLAEVFQRLQNYGLKLKPSKCQLLRDEVLFLGHIVSGEGIKTNPALISDVRDWKTPTSIQELQSFLGLCNYYRRFVAKFAEITAPMTMLLKKGTPFSWEEEQQKAFEHLKRSLTTAPILVFPITSGKFVLDTDASNQSVGAVLSQLQWGEEKVISFASCLLTPAHQRYCVTRKELLAVVRFTRQFRHYLLGSNFILRTDHSSLTWLYRFKRPEGQLARWLEELSQYNFVIEHRAGTYHANADALSRRVLDEGPCDCYQAGRELDSLPCKGCPFCRKLHHQWARFEEDVDDVIPLAVRRTHSLNCQNESSCTNPSSHVNEVGADNSGPSTNWLQPLGLKSIKEEQLADPDLSILHKWMSDGFLPAKEEVMMLSPAVRKFWLCWSQVEMRDGILYWDNGIIRWDNVTGGMSPLRLLVPASLKNEVLQACHNPAQAGHAGEEKTLMRLCSRYHWYNMGNDVRLFVKKCPQCSSCKVTGQMGRAKLQNYQAGAPMDRLHLDVLGPFPESKSGNRYILVIIDQFTRWVEAFPIPEQGAETTVMRLVFDFISRFGVPLEIHTDQGRNFESSLFNEVCRLLQVTKTRTTPYHPASNGQVERFNRTLLQMIRCYVDQSQRNWDEHLPLLTAAYRSTVHSATGFTPNQLMLGREVFQPHDIWLRTAEVAREAKDTPEFVHELQANLQLAHQVARQNLHSAQMRQKKVYDLRAREKSYNMGDLVLVRVSSRKKGYSPKLQAPWQGPFVITECLGPVLYRVKDRRMIMYLPGCSGCDGNTPALRKAPCFQKLCTNL</sequence>
<keyword evidence="9" id="KW-1188">Viral release from host cell</keyword>
<evidence type="ECO:0000256" key="38">
    <source>
        <dbReference type="ARBA" id="ARBA00063849"/>
    </source>
</evidence>
<dbReference type="Pfam" id="PF00078">
    <property type="entry name" value="RVT_1"/>
    <property type="match status" value="1"/>
</dbReference>
<dbReference type="InterPro" id="IPR021109">
    <property type="entry name" value="Peptidase_aspartic_dom_sf"/>
</dbReference>
<comment type="function">
    <text evidence="2">The aspartyl protease (PR) mediates the proteolytic cleavages of the Gag and Gag-Pol polyproteins after assembly of the VLP.</text>
</comment>
<dbReference type="SMART" id="SM00343">
    <property type="entry name" value="ZnF_C2HC"/>
    <property type="match status" value="1"/>
</dbReference>
<dbReference type="GO" id="GO:0004523">
    <property type="term" value="F:RNA-DNA hybrid ribonuclease activity"/>
    <property type="evidence" value="ECO:0007669"/>
    <property type="project" value="UniProtKB-EC"/>
</dbReference>
<dbReference type="FunFam" id="3.30.420.10:FF:000032">
    <property type="entry name" value="Retrovirus-related Pol polyprotein from transposon 297-like Protein"/>
    <property type="match status" value="1"/>
</dbReference>
<evidence type="ECO:0000256" key="7">
    <source>
        <dbReference type="ARBA" id="ARBA00012493"/>
    </source>
</evidence>
<dbReference type="InterPro" id="IPR041588">
    <property type="entry name" value="Integrase_H2C2"/>
</dbReference>
<dbReference type="Pfam" id="PF00098">
    <property type="entry name" value="zf-CCHC"/>
    <property type="match status" value="1"/>
</dbReference>
<evidence type="ECO:0000256" key="14">
    <source>
        <dbReference type="ARBA" id="ARBA00022723"/>
    </source>
</evidence>
<dbReference type="Gene3D" id="3.30.420.10">
    <property type="entry name" value="Ribonuclease H-like superfamily/Ribonuclease H"/>
    <property type="match status" value="1"/>
</dbReference>
<dbReference type="GO" id="GO:0005634">
    <property type="term" value="C:nucleus"/>
    <property type="evidence" value="ECO:0007669"/>
    <property type="project" value="UniProtKB-SubCell"/>
</dbReference>
<name>A0ABD0NDX5_CIRMR</name>
<dbReference type="Gene3D" id="3.10.20.370">
    <property type="match status" value="1"/>
</dbReference>
<dbReference type="EC" id="3.1.26.4" evidence="6"/>
<dbReference type="InterPro" id="IPR050951">
    <property type="entry name" value="Retrovirus_Pol_polyprotein"/>
</dbReference>
<feature type="domain" description="CCHC-type" evidence="42">
    <location>
        <begin position="240"/>
        <end position="253"/>
    </location>
</feature>
<feature type="non-terminal residue" evidence="46">
    <location>
        <position position="1572"/>
    </location>
</feature>
<protein>
    <recommendedName>
        <fullName evidence="35">Gypsy retrotransposon integrase-like protein 1</fullName>
        <ecNumber evidence="7">2.7.7.49</ecNumber>
        <ecNumber evidence="6">3.1.26.4</ecNumber>
    </recommendedName>
    <alternativeName>
        <fullName evidence="39">Gag3-Pol3</fullName>
    </alternativeName>
</protein>
<keyword evidence="47" id="KW-1185">Reference proteome</keyword>
<dbReference type="PROSITE" id="PS00141">
    <property type="entry name" value="ASP_PROTEASE"/>
    <property type="match status" value="1"/>
</dbReference>
<dbReference type="CDD" id="cd09274">
    <property type="entry name" value="RNase_HI_RT_Ty3"/>
    <property type="match status" value="1"/>
</dbReference>
<evidence type="ECO:0000259" key="45">
    <source>
        <dbReference type="PROSITE" id="PS50994"/>
    </source>
</evidence>
<dbReference type="PANTHER" id="PTHR37984:SF5">
    <property type="entry name" value="PROTEIN NYNRIN-LIKE"/>
    <property type="match status" value="1"/>
</dbReference>
<dbReference type="Proteomes" id="UP001529510">
    <property type="component" value="Unassembled WGS sequence"/>
</dbReference>
<evidence type="ECO:0000256" key="5">
    <source>
        <dbReference type="ARBA" id="ARBA00010879"/>
    </source>
</evidence>
<proteinExistence type="inferred from homology"/>
<evidence type="ECO:0000313" key="47">
    <source>
        <dbReference type="Proteomes" id="UP001529510"/>
    </source>
</evidence>
<keyword evidence="20" id="KW-0378">Hydrolase</keyword>
<evidence type="ECO:0000256" key="15">
    <source>
        <dbReference type="ARBA" id="ARBA00022741"/>
    </source>
</evidence>
<dbReference type="Gene3D" id="3.10.10.10">
    <property type="entry name" value="HIV Type 1 Reverse Transcriptase, subunit A, domain 1"/>
    <property type="match status" value="1"/>
</dbReference>
<dbReference type="CDD" id="cd01647">
    <property type="entry name" value="RT_LTR"/>
    <property type="match status" value="1"/>
</dbReference>
<dbReference type="InterPro" id="IPR043502">
    <property type="entry name" value="DNA/RNA_pol_sf"/>
</dbReference>
<dbReference type="GO" id="GO:0008270">
    <property type="term" value="F:zinc ion binding"/>
    <property type="evidence" value="ECO:0007669"/>
    <property type="project" value="UniProtKB-KW"/>
</dbReference>
<dbReference type="GO" id="GO:0003677">
    <property type="term" value="F:DNA binding"/>
    <property type="evidence" value="ECO:0007669"/>
    <property type="project" value="UniProtKB-KW"/>
</dbReference>
<feature type="compositionally biased region" description="Polar residues" evidence="41">
    <location>
        <begin position="215"/>
        <end position="236"/>
    </location>
</feature>
<dbReference type="GO" id="GO:0003887">
    <property type="term" value="F:DNA-directed DNA polymerase activity"/>
    <property type="evidence" value="ECO:0007669"/>
    <property type="project" value="UniProtKB-KW"/>
</dbReference>
<dbReference type="FunFam" id="3.30.70.270:FF:000026">
    <property type="entry name" value="Transposon Ty3-G Gag-Pol polyprotein"/>
    <property type="match status" value="1"/>
</dbReference>
<dbReference type="InterPro" id="IPR012337">
    <property type="entry name" value="RNaseH-like_sf"/>
</dbReference>
<feature type="region of interest" description="Disordered" evidence="41">
    <location>
        <begin position="531"/>
        <end position="550"/>
    </location>
</feature>
<dbReference type="GO" id="GO:0005737">
    <property type="term" value="C:cytoplasm"/>
    <property type="evidence" value="ECO:0007669"/>
    <property type="project" value="UniProtKB-SubCell"/>
</dbReference>
<comment type="caution">
    <text evidence="46">The sequence shown here is derived from an EMBL/GenBank/DDBJ whole genome shotgun (WGS) entry which is preliminary data.</text>
</comment>
<evidence type="ECO:0000256" key="34">
    <source>
        <dbReference type="ARBA" id="ARBA00025615"/>
    </source>
</evidence>
<dbReference type="SUPFAM" id="SSF57756">
    <property type="entry name" value="Retrovirus zinc finger-like domains"/>
    <property type="match status" value="1"/>
</dbReference>
<dbReference type="InterPro" id="IPR041373">
    <property type="entry name" value="RT_RNaseH"/>
</dbReference>
<dbReference type="SUPFAM" id="SSF53098">
    <property type="entry name" value="Ribonuclease H-like"/>
    <property type="match status" value="1"/>
</dbReference>
<evidence type="ECO:0000256" key="18">
    <source>
        <dbReference type="ARBA" id="ARBA00022759"/>
    </source>
</evidence>
<dbReference type="FunFam" id="3.10.10.10:FF:000007">
    <property type="entry name" value="Retrovirus-related Pol polyprotein from transposon 17.6-like Protein"/>
    <property type="match status" value="1"/>
</dbReference>
<keyword evidence="19 40" id="KW-0863">Zinc-finger</keyword>
<dbReference type="FunFam" id="3.10.20.370:FF:000001">
    <property type="entry name" value="Retrovirus-related Pol polyprotein from transposon 17.6-like protein"/>
    <property type="match status" value="1"/>
</dbReference>
<keyword evidence="27" id="KW-0239">DNA-directed DNA polymerase</keyword>
<dbReference type="GO" id="GO:0003723">
    <property type="term" value="F:RNA binding"/>
    <property type="evidence" value="ECO:0007669"/>
    <property type="project" value="UniProtKB-KW"/>
</dbReference>
<feature type="non-terminal residue" evidence="46">
    <location>
        <position position="1"/>
    </location>
</feature>
<keyword evidence="17" id="KW-0688">Ribosomal frameshifting</keyword>
<evidence type="ECO:0000256" key="26">
    <source>
        <dbReference type="ARBA" id="ARBA00022918"/>
    </source>
</evidence>
<evidence type="ECO:0000256" key="32">
    <source>
        <dbReference type="ARBA" id="ARBA00023268"/>
    </source>
</evidence>
<dbReference type="Gene3D" id="1.10.340.70">
    <property type="match status" value="1"/>
</dbReference>
<evidence type="ECO:0000256" key="16">
    <source>
        <dbReference type="ARBA" id="ARBA00022750"/>
    </source>
</evidence>